<dbReference type="Proteomes" id="UP000033695">
    <property type="component" value="Unassembled WGS sequence"/>
</dbReference>
<dbReference type="HOGENOM" id="CLU_182949_0_0_9"/>
<comment type="caution">
    <text evidence="3">The sequence shown here is derived from an EMBL/GenBank/DDBJ whole genome shotgun (WGS) entry which is preliminary data.</text>
</comment>
<sequence length="97" mass="11386">MISIQSIIIGLIFIVAQSILSRFHKYPYLGFILPLVYLFFILYKYFVVNMIPHLWQAALVLIVGEALLLEIQYTDSKESKNKRKRELDKIKAHDSKE</sequence>
<dbReference type="AlphaFoldDB" id="A0A0F4KST5"/>
<reference evidence="3 4" key="1">
    <citation type="submission" date="2014-12" db="EMBL/GenBank/DDBJ databases">
        <title>Comparative genomics of the lactic acid bacteria isolated from the honey bee gut.</title>
        <authorList>
            <person name="Ellegaard K.M."/>
            <person name="Tamarit D."/>
            <person name="Javelind E."/>
            <person name="Olofsson T."/>
            <person name="Andersson S.G."/>
            <person name="Vasquez A."/>
        </authorList>
    </citation>
    <scope>NUCLEOTIDE SEQUENCE [LARGE SCALE GENOMIC DNA]</scope>
    <source>
        <strain evidence="3 4">Hon2</strain>
    </source>
</reference>
<evidence type="ECO:0008006" key="5">
    <source>
        <dbReference type="Google" id="ProtNLM"/>
    </source>
</evidence>
<dbReference type="PATRIC" id="fig|1218508.4.peg.517"/>
<keyword evidence="2" id="KW-0812">Transmembrane</keyword>
<name>A0A0F4KST5_9LACO</name>
<evidence type="ECO:0000256" key="1">
    <source>
        <dbReference type="SAM" id="MobiDB-lite"/>
    </source>
</evidence>
<organism evidence="3 4">
    <name type="scientific">Bombilactobacillus mellis</name>
    <dbReference type="NCBI Taxonomy" id="1218508"/>
    <lineage>
        <taxon>Bacteria</taxon>
        <taxon>Bacillati</taxon>
        <taxon>Bacillota</taxon>
        <taxon>Bacilli</taxon>
        <taxon>Lactobacillales</taxon>
        <taxon>Lactobacillaceae</taxon>
        <taxon>Bombilactobacillus</taxon>
    </lineage>
</organism>
<protein>
    <recommendedName>
        <fullName evidence="5">Integral membrane protein</fullName>
    </recommendedName>
</protein>
<proteinExistence type="predicted"/>
<keyword evidence="4" id="KW-1185">Reference proteome</keyword>
<dbReference type="EMBL" id="JXBZ01000004">
    <property type="protein sequence ID" value="KJY49445.1"/>
    <property type="molecule type" value="Genomic_DNA"/>
</dbReference>
<feature type="transmembrane region" description="Helical" evidence="2">
    <location>
        <begin position="6"/>
        <end position="23"/>
    </location>
</feature>
<accession>A0A0F4KST5</accession>
<feature type="transmembrane region" description="Helical" evidence="2">
    <location>
        <begin position="28"/>
        <end position="48"/>
    </location>
</feature>
<feature type="region of interest" description="Disordered" evidence="1">
    <location>
        <begin position="76"/>
        <end position="97"/>
    </location>
</feature>
<evidence type="ECO:0000313" key="4">
    <source>
        <dbReference type="Proteomes" id="UP000033695"/>
    </source>
</evidence>
<dbReference type="RefSeq" id="WP_045922373.1">
    <property type="nucleotide sequence ID" value="NZ_JAAEDY010000010.1"/>
</dbReference>
<keyword evidence="2" id="KW-0472">Membrane</keyword>
<gene>
    <name evidence="3" type="ORF">JG29_05050</name>
</gene>
<evidence type="ECO:0000313" key="3">
    <source>
        <dbReference type="EMBL" id="KJY49445.1"/>
    </source>
</evidence>
<evidence type="ECO:0000256" key="2">
    <source>
        <dbReference type="SAM" id="Phobius"/>
    </source>
</evidence>
<keyword evidence="2" id="KW-1133">Transmembrane helix</keyword>